<sequence>MALPTDTATGAGFWDGGTGLPAIQKKRRQWWVGSANVAAYGGSLVLLNEAWYKNEPRSKFHTYDDNKEWLQMDKTGHAWTAYTTGRLSSQIWQWAGMEHKKAVWLGGLSGTAYLTVIEFLDAYSAKWGFSWGDMAANLSGSLLYIGQELAWKEQRVQLKFSFHANKYSDPMLDTRADELFGKGLYERTLKDYNAQTYWLSANIHSFFKESNFPKWLNIAVGYGADGMWGGYENKWEDKDGNTITRYDIPRKRQFFLSPDIDLTKIKTKSKFLRTCFFMLNAIKIPAPALMLDSKGKMKFYPLYF</sequence>
<evidence type="ECO:0000313" key="2">
    <source>
        <dbReference type="Proteomes" id="UP001597511"/>
    </source>
</evidence>
<dbReference type="InterPro" id="IPR018736">
    <property type="entry name" value="DUF2279_periplasmic_lipo"/>
</dbReference>
<keyword evidence="2" id="KW-1185">Reference proteome</keyword>
<proteinExistence type="predicted"/>
<dbReference type="EMBL" id="JBHUOZ010000003">
    <property type="protein sequence ID" value="MFD2921754.1"/>
    <property type="molecule type" value="Genomic_DNA"/>
</dbReference>
<dbReference type="Proteomes" id="UP001597511">
    <property type="component" value="Unassembled WGS sequence"/>
</dbReference>
<accession>A0ABW6A8P2</accession>
<organism evidence="1 2">
    <name type="scientific">Terrimonas rubra</name>
    <dbReference type="NCBI Taxonomy" id="1035890"/>
    <lineage>
        <taxon>Bacteria</taxon>
        <taxon>Pseudomonadati</taxon>
        <taxon>Bacteroidota</taxon>
        <taxon>Chitinophagia</taxon>
        <taxon>Chitinophagales</taxon>
        <taxon>Chitinophagaceae</taxon>
        <taxon>Terrimonas</taxon>
    </lineage>
</organism>
<protein>
    <submittedName>
        <fullName evidence="1">DUF2279 domain-containing protein</fullName>
    </submittedName>
</protein>
<dbReference type="Pfam" id="PF10043">
    <property type="entry name" value="DUF2279"/>
    <property type="match status" value="1"/>
</dbReference>
<dbReference type="RefSeq" id="WP_386102680.1">
    <property type="nucleotide sequence ID" value="NZ_JBHUOZ010000003.1"/>
</dbReference>
<comment type="caution">
    <text evidence="1">The sequence shown here is derived from an EMBL/GenBank/DDBJ whole genome shotgun (WGS) entry which is preliminary data.</text>
</comment>
<gene>
    <name evidence="1" type="ORF">ACFS6H_18685</name>
</gene>
<reference evidence="2" key="1">
    <citation type="journal article" date="2019" name="Int. J. Syst. Evol. Microbiol.">
        <title>The Global Catalogue of Microorganisms (GCM) 10K type strain sequencing project: providing services to taxonomists for standard genome sequencing and annotation.</title>
        <authorList>
            <consortium name="The Broad Institute Genomics Platform"/>
            <consortium name="The Broad Institute Genome Sequencing Center for Infectious Disease"/>
            <person name="Wu L."/>
            <person name="Ma J."/>
        </authorList>
    </citation>
    <scope>NUCLEOTIDE SEQUENCE [LARGE SCALE GENOMIC DNA]</scope>
    <source>
        <strain evidence="2">KCTC 23299</strain>
    </source>
</reference>
<evidence type="ECO:0000313" key="1">
    <source>
        <dbReference type="EMBL" id="MFD2921754.1"/>
    </source>
</evidence>
<name>A0ABW6A8P2_9BACT</name>